<dbReference type="GO" id="GO:0043153">
    <property type="term" value="P:entrainment of circadian clock by photoperiod"/>
    <property type="evidence" value="ECO:0007669"/>
    <property type="project" value="TreeGrafter"/>
</dbReference>
<organism evidence="10">
    <name type="scientific">Pseudo-nitzschia australis</name>
    <dbReference type="NCBI Taxonomy" id="44445"/>
    <lineage>
        <taxon>Eukaryota</taxon>
        <taxon>Sar</taxon>
        <taxon>Stramenopiles</taxon>
        <taxon>Ochrophyta</taxon>
        <taxon>Bacillariophyta</taxon>
        <taxon>Bacillariophyceae</taxon>
        <taxon>Bacillariophycidae</taxon>
        <taxon>Bacillariales</taxon>
        <taxon>Bacillariaceae</taxon>
        <taxon>Pseudo-nitzschia</taxon>
    </lineage>
</organism>
<dbReference type="PANTHER" id="PTHR11455:SF18">
    <property type="entry name" value="SI:CH1073-390K14.1"/>
    <property type="match status" value="1"/>
</dbReference>
<dbReference type="InterPro" id="IPR036155">
    <property type="entry name" value="Crypto/Photolyase_N_sf"/>
</dbReference>
<dbReference type="GO" id="GO:0006139">
    <property type="term" value="P:nucleobase-containing compound metabolic process"/>
    <property type="evidence" value="ECO:0007669"/>
    <property type="project" value="UniProtKB-ARBA"/>
</dbReference>
<feature type="site" description="Electron transfer via tryptophanyl radical" evidence="6">
    <location>
        <position position="978"/>
    </location>
</feature>
<dbReference type="PRINTS" id="PR00147">
    <property type="entry name" value="DNAPHOTLYASE"/>
</dbReference>
<evidence type="ECO:0000256" key="4">
    <source>
        <dbReference type="ARBA" id="ARBA00022991"/>
    </source>
</evidence>
<feature type="compositionally biased region" description="Polar residues" evidence="7">
    <location>
        <begin position="504"/>
        <end position="515"/>
    </location>
</feature>
<dbReference type="InterPro" id="IPR018394">
    <property type="entry name" value="DNA_photolyase_1_CS_C"/>
</dbReference>
<evidence type="ECO:0000259" key="9">
    <source>
        <dbReference type="PROSITE" id="PS51645"/>
    </source>
</evidence>
<dbReference type="PROSITE" id="PS51645">
    <property type="entry name" value="PHR_CRY_ALPHA_BETA"/>
    <property type="match status" value="1"/>
</dbReference>
<sequence length="1174" mass="131905">MRFPIRRLLLSLFPSVLPSLAVLLLLSSIKSVSSFSALSGTIPSDNNSHSSSNHSPNNPQTMVLTPKPIPIPMRVELFFNNHKSNNNKKKKNNSSNNNNSKKAKQGQTNDNNNAQNGIADRIQLFEQHGITSFNVVNKDKNDKDSVSEWIETIRAASCNNSSNDSHNNTAHVCAQYFLQLNKPPKTRNAPQQRKEHLLETLREGSYLETADEILLLSGRSSGPAKSKSSSSETSWSTVHALEAVNDYYRANADNAAHRQQPFAKMAVCYNPYFADSNHQQQENARLQQQLATGCLSKIYFPFGTDLDKLRTGLEFCTKAIAVDDTPTVVSLVGSFVLPTALWMAQQRKFFRSSWKGVALGPDFVASGAQSTAIVVQVLKMYQKHGVNELVWETSPIGSSSSIATTKNDLRFLSNVLEQASTSAKSSGGTTAGSGSGIDIDTNKENQRDSELYRRQEDRGKHNEIPGANAESGSITNKEPRRSNSRYSNANAQAKNHADGKEESSSSSPRDPNILTQEPPLDVVAKLKSKDEHPCILLFGSHDVRLQDNRALEEATRRHEQVLPVFLWTQEEREGEQWGCPTNTAVAVCLEEALKSLQDSLKSFALPLVYCYCGNSDQEQAQEEQQQPQRAHNPSRHGIQELTHLIETIGATAIFWNKDPTPEGRARDAYRKNFLAEQQLQRNNNDSTSSSSAIRIRVHEAQSSLLYDVDSIELSTGFNGGHFATLMPFLNQCKRQFGLPPRPTPYFETFRLLEETLPPEAFDVEKVANNSNGHGSSTRSITVIHTKKSSTISTNLDSLKIIELKHGAAQKWDEPIRKRFPMSEKIASTIMEQFVRKGMKRYEKDRSRADVSDATSRLSPHLRIGTLSPNQLYWRIEDSGLPYQDTKTLGRRLIWRDLAYYQLACFPDMKTRCIRRHYEEMEWVRAEEEGRRFGAWKTGTTGYPIVDAAMRELYATGWMTQSIRMVVASFLVEYLRVNWTRGAEWFHYTLVDADSAINAMMWQNAGRSGIDQWNFVLSPKTASQDPTGAYTRRWVPELSTLPTTKLMHCPWEATEAVLQESRIVLGETYPHRIVVDLKGERQKSIESTLEVRRKAQDYNTDRGYDLIDLPNGQKSIVFTKKEYRIGPDGNLLLSSASTRSSNNNDPAASDRKGKSRTSGRGRKKRSHKPKKAKTT</sequence>
<gene>
    <name evidence="10" type="ORF">PAUS00366_LOCUS5323</name>
</gene>
<dbReference type="AlphaFoldDB" id="A0A7S4AE72"/>
<evidence type="ECO:0000256" key="7">
    <source>
        <dbReference type="SAM" id="MobiDB-lite"/>
    </source>
</evidence>
<dbReference type="InterPro" id="IPR005101">
    <property type="entry name" value="Cryptochr/Photolyase_FAD-bd"/>
</dbReference>
<dbReference type="SUPFAM" id="SSF52425">
    <property type="entry name" value="Cryptochrome/photolyase, N-terminal domain"/>
    <property type="match status" value="1"/>
</dbReference>
<feature type="binding site" evidence="5">
    <location>
        <begin position="991"/>
        <end position="993"/>
    </location>
    <ligand>
        <name>FAD</name>
        <dbReference type="ChEBI" id="CHEBI:57692"/>
    </ligand>
</feature>
<name>A0A7S4AE72_9STRA</name>
<feature type="site" description="Electron transfer via tryptophanyl radical" evidence="6">
    <location>
        <position position="1001"/>
    </location>
</feature>
<feature type="region of interest" description="Disordered" evidence="7">
    <location>
        <begin position="41"/>
        <end position="66"/>
    </location>
</feature>
<dbReference type="Pfam" id="PF03441">
    <property type="entry name" value="FAD_binding_7"/>
    <property type="match status" value="1"/>
</dbReference>
<feature type="region of interest" description="Disordered" evidence="7">
    <location>
        <begin position="83"/>
        <end position="115"/>
    </location>
</feature>
<dbReference type="Pfam" id="PF00875">
    <property type="entry name" value="DNA_photolyase"/>
    <property type="match status" value="1"/>
</dbReference>
<evidence type="ECO:0000256" key="6">
    <source>
        <dbReference type="PIRSR" id="PIRSR602081-2"/>
    </source>
</evidence>
<dbReference type="InterPro" id="IPR014729">
    <property type="entry name" value="Rossmann-like_a/b/a_fold"/>
</dbReference>
<feature type="region of interest" description="Disordered" evidence="7">
    <location>
        <begin position="420"/>
        <end position="516"/>
    </location>
</feature>
<dbReference type="GO" id="GO:0032922">
    <property type="term" value="P:circadian regulation of gene expression"/>
    <property type="evidence" value="ECO:0007669"/>
    <property type="project" value="TreeGrafter"/>
</dbReference>
<dbReference type="Gene3D" id="1.25.40.80">
    <property type="match status" value="1"/>
</dbReference>
<dbReference type="PANTHER" id="PTHR11455">
    <property type="entry name" value="CRYPTOCHROME"/>
    <property type="match status" value="1"/>
</dbReference>
<dbReference type="GO" id="GO:0003677">
    <property type="term" value="F:DNA binding"/>
    <property type="evidence" value="ECO:0007669"/>
    <property type="project" value="TreeGrafter"/>
</dbReference>
<keyword evidence="2 5" id="KW-0285">Flavoprotein</keyword>
<feature type="compositionally biased region" description="Polar residues" evidence="7">
    <location>
        <begin position="484"/>
        <end position="493"/>
    </location>
</feature>
<protein>
    <recommendedName>
        <fullName evidence="9">Photolyase/cryptochrome alpha/beta domain-containing protein</fullName>
    </recommendedName>
</protein>
<comment type="cofactor">
    <cofactor evidence="5">
        <name>FAD</name>
        <dbReference type="ChEBI" id="CHEBI:57692"/>
    </cofactor>
    <text evidence="5">Binds 1 FAD per subunit.</text>
</comment>
<dbReference type="EMBL" id="HBIX01006745">
    <property type="protein sequence ID" value="CAE0712571.1"/>
    <property type="molecule type" value="Transcribed_RNA"/>
</dbReference>
<dbReference type="GO" id="GO:0005737">
    <property type="term" value="C:cytoplasm"/>
    <property type="evidence" value="ECO:0007669"/>
    <property type="project" value="TreeGrafter"/>
</dbReference>
<feature type="compositionally biased region" description="Basic residues" evidence="7">
    <location>
        <begin position="1152"/>
        <end position="1174"/>
    </location>
</feature>
<evidence type="ECO:0000256" key="1">
    <source>
        <dbReference type="ARBA" id="ARBA00005862"/>
    </source>
</evidence>
<keyword evidence="8" id="KW-0732">Signal</keyword>
<dbReference type="InterPro" id="IPR006050">
    <property type="entry name" value="DNA_photolyase_N"/>
</dbReference>
<dbReference type="GO" id="GO:0003904">
    <property type="term" value="F:deoxyribodipyrimidine photo-lyase activity"/>
    <property type="evidence" value="ECO:0007669"/>
    <property type="project" value="TreeGrafter"/>
</dbReference>
<dbReference type="Gene3D" id="1.10.579.10">
    <property type="entry name" value="DNA Cyclobutane Dipyrimidine Photolyase, subunit A, domain 3"/>
    <property type="match status" value="1"/>
</dbReference>
<feature type="region of interest" description="Disordered" evidence="7">
    <location>
        <begin position="1132"/>
        <end position="1174"/>
    </location>
</feature>
<feature type="compositionally biased region" description="Polar residues" evidence="7">
    <location>
        <begin position="1132"/>
        <end position="1145"/>
    </location>
</feature>
<feature type="compositionally biased region" description="Low complexity" evidence="7">
    <location>
        <begin position="46"/>
        <end position="59"/>
    </location>
</feature>
<feature type="compositionally biased region" description="Polar residues" evidence="7">
    <location>
        <begin position="105"/>
        <end position="115"/>
    </location>
</feature>
<dbReference type="Gene3D" id="3.40.50.620">
    <property type="entry name" value="HUPs"/>
    <property type="match status" value="1"/>
</dbReference>
<accession>A0A7S4AE72</accession>
<evidence type="ECO:0000313" key="10">
    <source>
        <dbReference type="EMBL" id="CAE0712571.1"/>
    </source>
</evidence>
<keyword evidence="3 5" id="KW-0274">FAD</keyword>
<feature type="compositionally biased region" description="Basic and acidic residues" evidence="7">
    <location>
        <begin position="440"/>
        <end position="463"/>
    </location>
</feature>
<evidence type="ECO:0000256" key="3">
    <source>
        <dbReference type="ARBA" id="ARBA00022827"/>
    </source>
</evidence>
<feature type="signal peptide" evidence="8">
    <location>
        <begin position="1"/>
        <end position="34"/>
    </location>
</feature>
<reference evidence="10" key="1">
    <citation type="submission" date="2021-01" db="EMBL/GenBank/DDBJ databases">
        <authorList>
            <person name="Corre E."/>
            <person name="Pelletier E."/>
            <person name="Niang G."/>
            <person name="Scheremetjew M."/>
            <person name="Finn R."/>
            <person name="Kale V."/>
            <person name="Holt S."/>
            <person name="Cochrane G."/>
            <person name="Meng A."/>
            <person name="Brown T."/>
            <person name="Cohen L."/>
        </authorList>
    </citation>
    <scope>NUCLEOTIDE SEQUENCE</scope>
    <source>
        <strain evidence="10">10249 10 AB</strain>
    </source>
</reference>
<evidence type="ECO:0000256" key="5">
    <source>
        <dbReference type="PIRSR" id="PIRSR602081-1"/>
    </source>
</evidence>
<dbReference type="GO" id="GO:0006950">
    <property type="term" value="P:response to stress"/>
    <property type="evidence" value="ECO:0007669"/>
    <property type="project" value="UniProtKB-ARBA"/>
</dbReference>
<dbReference type="PROSITE" id="PS00394">
    <property type="entry name" value="DNA_PHOTOLYASES_1_1"/>
    <property type="match status" value="1"/>
</dbReference>
<comment type="similarity">
    <text evidence="1">Belongs to the DNA photolyase class-1 family.</text>
</comment>
<dbReference type="GO" id="GO:0071949">
    <property type="term" value="F:FAD binding"/>
    <property type="evidence" value="ECO:0007669"/>
    <property type="project" value="TreeGrafter"/>
</dbReference>
<proteinExistence type="inferred from homology"/>
<dbReference type="InterPro" id="IPR036134">
    <property type="entry name" value="Crypto/Photolyase_FAD-like_sf"/>
</dbReference>
<feature type="site" description="Electron transfer via tryptophanyl radical" evidence="6">
    <location>
        <position position="922"/>
    </location>
</feature>
<keyword evidence="4" id="KW-0157">Chromophore</keyword>
<feature type="chain" id="PRO_5030976202" description="Photolyase/cryptochrome alpha/beta domain-containing protein" evidence="8">
    <location>
        <begin position="35"/>
        <end position="1174"/>
    </location>
</feature>
<feature type="domain" description="Photolyase/cryptochrome alpha/beta" evidence="9">
    <location>
        <begin position="533"/>
        <end position="689"/>
    </location>
</feature>
<feature type="binding site" evidence="5">
    <location>
        <begin position="854"/>
        <end position="858"/>
    </location>
    <ligand>
        <name>FAD</name>
        <dbReference type="ChEBI" id="CHEBI:57692"/>
    </ligand>
</feature>
<dbReference type="SUPFAM" id="SSF48173">
    <property type="entry name" value="Cryptochrome/photolyase FAD-binding domain"/>
    <property type="match status" value="1"/>
</dbReference>
<dbReference type="GO" id="GO:0005634">
    <property type="term" value="C:nucleus"/>
    <property type="evidence" value="ECO:0007669"/>
    <property type="project" value="TreeGrafter"/>
</dbReference>
<feature type="binding site" evidence="5">
    <location>
        <position position="841"/>
    </location>
    <ligand>
        <name>FAD</name>
        <dbReference type="ChEBI" id="CHEBI:57692"/>
    </ligand>
</feature>
<evidence type="ECO:0000256" key="8">
    <source>
        <dbReference type="SAM" id="SignalP"/>
    </source>
</evidence>
<evidence type="ECO:0000256" key="2">
    <source>
        <dbReference type="ARBA" id="ARBA00022630"/>
    </source>
</evidence>
<dbReference type="InterPro" id="IPR002081">
    <property type="entry name" value="Cryptochrome/DNA_photolyase_1"/>
</dbReference>